<keyword evidence="4" id="KW-1185">Reference proteome</keyword>
<feature type="domain" description="Lipid/polyisoprenoid-binding YceI-like" evidence="2">
    <location>
        <begin position="18"/>
        <end position="169"/>
    </location>
</feature>
<protein>
    <recommendedName>
        <fullName evidence="2">Lipid/polyisoprenoid-binding YceI-like domain-containing protein</fullName>
    </recommendedName>
</protein>
<dbReference type="InterPro" id="IPR036761">
    <property type="entry name" value="TTHA0802/YceI-like_sf"/>
</dbReference>
<dbReference type="EMBL" id="PYYB01000001">
    <property type="protein sequence ID" value="PTL58329.1"/>
    <property type="molecule type" value="Genomic_DNA"/>
</dbReference>
<name>A0A2T4UGK0_9ACTN</name>
<evidence type="ECO:0000313" key="4">
    <source>
        <dbReference type="Proteomes" id="UP000240739"/>
    </source>
</evidence>
<dbReference type="PANTHER" id="PTHR34406">
    <property type="entry name" value="PROTEIN YCEI"/>
    <property type="match status" value="1"/>
</dbReference>
<reference evidence="3 4" key="1">
    <citation type="submission" date="2018-03" db="EMBL/GenBank/DDBJ databases">
        <title>Aquarubrobacter algicola gen. nov., sp. nov., a novel actinobacterium isolated from shallow eutrophic lake during the end of cyanobacterial harmful algal blooms.</title>
        <authorList>
            <person name="Chun S.J."/>
        </authorList>
    </citation>
    <scope>NUCLEOTIDE SEQUENCE [LARGE SCALE GENOMIC DNA]</scope>
    <source>
        <strain evidence="3 4">Seoho-28</strain>
    </source>
</reference>
<evidence type="ECO:0000259" key="2">
    <source>
        <dbReference type="SMART" id="SM00867"/>
    </source>
</evidence>
<dbReference type="Proteomes" id="UP000240739">
    <property type="component" value="Unassembled WGS sequence"/>
</dbReference>
<organism evidence="3 4">
    <name type="scientific">Paraconexibacter algicola</name>
    <dbReference type="NCBI Taxonomy" id="2133960"/>
    <lineage>
        <taxon>Bacteria</taxon>
        <taxon>Bacillati</taxon>
        <taxon>Actinomycetota</taxon>
        <taxon>Thermoleophilia</taxon>
        <taxon>Solirubrobacterales</taxon>
        <taxon>Paraconexibacteraceae</taxon>
        <taxon>Paraconexibacter</taxon>
    </lineage>
</organism>
<evidence type="ECO:0000313" key="3">
    <source>
        <dbReference type="EMBL" id="PTL58329.1"/>
    </source>
</evidence>
<gene>
    <name evidence="3" type="ORF">C7Y72_01025</name>
</gene>
<dbReference type="SMART" id="SM00867">
    <property type="entry name" value="YceI"/>
    <property type="match status" value="1"/>
</dbReference>
<dbReference type="SUPFAM" id="SSF101874">
    <property type="entry name" value="YceI-like"/>
    <property type="match status" value="1"/>
</dbReference>
<dbReference type="AlphaFoldDB" id="A0A2T4UGK0"/>
<dbReference type="RefSeq" id="WP_107566767.1">
    <property type="nucleotide sequence ID" value="NZ_PYYB01000001.1"/>
</dbReference>
<dbReference type="Pfam" id="PF04264">
    <property type="entry name" value="YceI"/>
    <property type="match status" value="1"/>
</dbReference>
<dbReference type="OrthoDB" id="9811006at2"/>
<dbReference type="InterPro" id="IPR007372">
    <property type="entry name" value="Lipid/polyisoprenoid-bd_YceI"/>
</dbReference>
<sequence length="171" mass="18140">MSTPAATRRASAELLPEGRSVVTGSSTATFSVKHFRVQMVRGRFGAAPEGELEVADGHLTARGSVDAASISTGNPPRDAHLRGFLFATRKHPRLELRVDAPLAAQVPATVWVRGRPATVLVTLAPNDRGVRASFTLDRRLVGLTWPQPIEAGGVAVGREVHVELDLALAPA</sequence>
<comment type="similarity">
    <text evidence="1">Belongs to the UPF0312 family.</text>
</comment>
<dbReference type="PANTHER" id="PTHR34406:SF1">
    <property type="entry name" value="PROTEIN YCEI"/>
    <property type="match status" value="1"/>
</dbReference>
<evidence type="ECO:0000256" key="1">
    <source>
        <dbReference type="ARBA" id="ARBA00008812"/>
    </source>
</evidence>
<comment type="caution">
    <text evidence="3">The sequence shown here is derived from an EMBL/GenBank/DDBJ whole genome shotgun (WGS) entry which is preliminary data.</text>
</comment>
<proteinExistence type="inferred from homology"/>
<dbReference type="Gene3D" id="2.40.128.110">
    <property type="entry name" value="Lipid/polyisoprenoid-binding, YceI-like"/>
    <property type="match status" value="1"/>
</dbReference>
<accession>A0A2T4UGK0</accession>